<dbReference type="PANTHER" id="PTHR33606">
    <property type="entry name" value="PROTEIN YCII"/>
    <property type="match status" value="1"/>
</dbReference>
<accession>A0A918PK71</accession>
<dbReference type="Gene3D" id="3.30.70.1060">
    <property type="entry name" value="Dimeric alpha+beta barrel"/>
    <property type="match status" value="1"/>
</dbReference>
<comment type="caution">
    <text evidence="3">The sequence shown here is derived from an EMBL/GenBank/DDBJ whole genome shotgun (WGS) entry which is preliminary data.</text>
</comment>
<dbReference type="RefSeq" id="WP_189621808.1">
    <property type="nucleotide sequence ID" value="NZ_BMZA01000012.1"/>
</dbReference>
<gene>
    <name evidence="3" type="ORF">GCM10011614_27580</name>
</gene>
<keyword evidence="4" id="KW-1185">Reference proteome</keyword>
<name>A0A918PK71_9SPHN</name>
<dbReference type="SUPFAM" id="SSF54909">
    <property type="entry name" value="Dimeric alpha+beta barrel"/>
    <property type="match status" value="1"/>
</dbReference>
<proteinExistence type="inferred from homology"/>
<dbReference type="InterPro" id="IPR011008">
    <property type="entry name" value="Dimeric_a/b-barrel"/>
</dbReference>
<evidence type="ECO:0000313" key="4">
    <source>
        <dbReference type="Proteomes" id="UP000648075"/>
    </source>
</evidence>
<feature type="domain" description="YCII-related" evidence="2">
    <location>
        <begin position="1"/>
        <end position="88"/>
    </location>
</feature>
<dbReference type="EMBL" id="BMZA01000012">
    <property type="protein sequence ID" value="GGZ11137.1"/>
    <property type="molecule type" value="Genomic_DNA"/>
</dbReference>
<reference evidence="3" key="2">
    <citation type="submission" date="2020-09" db="EMBL/GenBank/DDBJ databases">
        <authorList>
            <person name="Sun Q."/>
            <person name="Kim S."/>
        </authorList>
    </citation>
    <scope>NUCLEOTIDE SEQUENCE</scope>
    <source>
        <strain evidence="3">KCTC 32255</strain>
    </source>
</reference>
<reference evidence="3" key="1">
    <citation type="journal article" date="2014" name="Int. J. Syst. Evol. Microbiol.">
        <title>Complete genome sequence of Corynebacterium casei LMG S-19264T (=DSM 44701T), isolated from a smear-ripened cheese.</title>
        <authorList>
            <consortium name="US DOE Joint Genome Institute (JGI-PGF)"/>
            <person name="Walter F."/>
            <person name="Albersmeier A."/>
            <person name="Kalinowski J."/>
            <person name="Ruckert C."/>
        </authorList>
    </citation>
    <scope>NUCLEOTIDE SEQUENCE</scope>
    <source>
        <strain evidence="3">KCTC 32255</strain>
    </source>
</reference>
<dbReference type="AlphaFoldDB" id="A0A918PK71"/>
<dbReference type="Pfam" id="PF03795">
    <property type="entry name" value="YCII"/>
    <property type="match status" value="1"/>
</dbReference>
<dbReference type="PANTHER" id="PTHR33606:SF3">
    <property type="entry name" value="PROTEIN YCII"/>
    <property type="match status" value="1"/>
</dbReference>
<evidence type="ECO:0000313" key="3">
    <source>
        <dbReference type="EMBL" id="GGZ11137.1"/>
    </source>
</evidence>
<sequence length="99" mass="10812">MAFLILTMDKLGTEHIRAQFRAQHYAFLEERAASLVASGGLQDDSGETFIGAAILLDCDTRAEAEAFVAADPFTTADLFESVNIVRWKKAFLNGARATD</sequence>
<protein>
    <recommendedName>
        <fullName evidence="2">YCII-related domain-containing protein</fullName>
    </recommendedName>
</protein>
<dbReference type="Proteomes" id="UP000648075">
    <property type="component" value="Unassembled WGS sequence"/>
</dbReference>
<organism evidence="3 4">
    <name type="scientific">Novosphingobium colocasiae</name>
    <dbReference type="NCBI Taxonomy" id="1256513"/>
    <lineage>
        <taxon>Bacteria</taxon>
        <taxon>Pseudomonadati</taxon>
        <taxon>Pseudomonadota</taxon>
        <taxon>Alphaproteobacteria</taxon>
        <taxon>Sphingomonadales</taxon>
        <taxon>Sphingomonadaceae</taxon>
        <taxon>Novosphingobium</taxon>
    </lineage>
</organism>
<comment type="similarity">
    <text evidence="1">Belongs to the YciI family.</text>
</comment>
<dbReference type="InterPro" id="IPR005545">
    <property type="entry name" value="YCII"/>
</dbReference>
<evidence type="ECO:0000256" key="1">
    <source>
        <dbReference type="ARBA" id="ARBA00007689"/>
    </source>
</evidence>
<evidence type="ECO:0000259" key="2">
    <source>
        <dbReference type="Pfam" id="PF03795"/>
    </source>
</evidence>
<dbReference type="InterPro" id="IPR051807">
    <property type="entry name" value="Sec-metab_biosynth-assoc"/>
</dbReference>